<dbReference type="HOGENOM" id="CLU_035730_6_3_1"/>
<dbReference type="PANTHER" id="PTHR10334">
    <property type="entry name" value="CYSTEINE-RICH SECRETORY PROTEIN-RELATED"/>
    <property type="match status" value="1"/>
</dbReference>
<dbReference type="InterPro" id="IPR001283">
    <property type="entry name" value="CRISP-related"/>
</dbReference>
<sequence length="187" mass="20457">MFSSTLFFSLAAVLSFFPSFFVRAYPSLLRRHGPPLHSIFSRGTTRQIDAFLDAHNTIRAEHNATALQWSTTLAQNAETWADQCQFRSTNGVLSNELYGENIAAGTGDFSITAAVASFVQDQDQYNPANPSYLHFTQVVWKSTTELGCAVSQCDGIFDKSLGPASLYVCFYNPVGNVIGQAPANVQV</sequence>
<dbReference type="Gene3D" id="3.40.33.10">
    <property type="entry name" value="CAP"/>
    <property type="match status" value="1"/>
</dbReference>
<dbReference type="PRINTS" id="PR00837">
    <property type="entry name" value="V5TPXLIKE"/>
</dbReference>
<name>A0A067TVP1_GALM3</name>
<organism evidence="2 3">
    <name type="scientific">Galerina marginata (strain CBS 339.88)</name>
    <dbReference type="NCBI Taxonomy" id="685588"/>
    <lineage>
        <taxon>Eukaryota</taxon>
        <taxon>Fungi</taxon>
        <taxon>Dikarya</taxon>
        <taxon>Basidiomycota</taxon>
        <taxon>Agaricomycotina</taxon>
        <taxon>Agaricomycetes</taxon>
        <taxon>Agaricomycetidae</taxon>
        <taxon>Agaricales</taxon>
        <taxon>Agaricineae</taxon>
        <taxon>Strophariaceae</taxon>
        <taxon>Galerina</taxon>
    </lineage>
</organism>
<dbReference type="SMART" id="SM00198">
    <property type="entry name" value="SCP"/>
    <property type="match status" value="1"/>
</dbReference>
<dbReference type="EMBL" id="KL142368">
    <property type="protein sequence ID" value="KDR83989.1"/>
    <property type="molecule type" value="Genomic_DNA"/>
</dbReference>
<proteinExistence type="predicted"/>
<dbReference type="AlphaFoldDB" id="A0A067TVP1"/>
<dbReference type="SUPFAM" id="SSF55797">
    <property type="entry name" value="PR-1-like"/>
    <property type="match status" value="1"/>
</dbReference>
<dbReference type="InterPro" id="IPR035940">
    <property type="entry name" value="CAP_sf"/>
</dbReference>
<dbReference type="OrthoDB" id="337038at2759"/>
<evidence type="ECO:0000313" key="2">
    <source>
        <dbReference type="EMBL" id="KDR83989.1"/>
    </source>
</evidence>
<dbReference type="Pfam" id="PF00188">
    <property type="entry name" value="CAP"/>
    <property type="match status" value="1"/>
</dbReference>
<accession>A0A067TVP1</accession>
<dbReference type="STRING" id="685588.A0A067TVP1"/>
<protein>
    <recommendedName>
        <fullName evidence="1">SCP domain-containing protein</fullName>
    </recommendedName>
</protein>
<gene>
    <name evidence="2" type="ORF">GALMADRAFT_133370</name>
</gene>
<feature type="domain" description="SCP" evidence="1">
    <location>
        <begin position="46"/>
        <end position="179"/>
    </location>
</feature>
<reference evidence="3" key="1">
    <citation type="journal article" date="2014" name="Proc. Natl. Acad. Sci. U.S.A.">
        <title>Extensive sampling of basidiomycete genomes demonstrates inadequacy of the white-rot/brown-rot paradigm for wood decay fungi.</title>
        <authorList>
            <person name="Riley R."/>
            <person name="Salamov A.A."/>
            <person name="Brown D.W."/>
            <person name="Nagy L.G."/>
            <person name="Floudas D."/>
            <person name="Held B.W."/>
            <person name="Levasseur A."/>
            <person name="Lombard V."/>
            <person name="Morin E."/>
            <person name="Otillar R."/>
            <person name="Lindquist E.A."/>
            <person name="Sun H."/>
            <person name="LaButti K.M."/>
            <person name="Schmutz J."/>
            <person name="Jabbour D."/>
            <person name="Luo H."/>
            <person name="Baker S.E."/>
            <person name="Pisabarro A.G."/>
            <person name="Walton J.D."/>
            <person name="Blanchette R.A."/>
            <person name="Henrissat B."/>
            <person name="Martin F."/>
            <person name="Cullen D."/>
            <person name="Hibbett D.S."/>
            <person name="Grigoriev I.V."/>
        </authorList>
    </citation>
    <scope>NUCLEOTIDE SEQUENCE [LARGE SCALE GENOMIC DNA]</scope>
    <source>
        <strain evidence="3">CBS 339.88</strain>
    </source>
</reference>
<dbReference type="InterPro" id="IPR014044">
    <property type="entry name" value="CAP_dom"/>
</dbReference>
<dbReference type="Proteomes" id="UP000027222">
    <property type="component" value="Unassembled WGS sequence"/>
</dbReference>
<keyword evidence="3" id="KW-1185">Reference proteome</keyword>
<evidence type="ECO:0000259" key="1">
    <source>
        <dbReference type="SMART" id="SM00198"/>
    </source>
</evidence>
<evidence type="ECO:0000313" key="3">
    <source>
        <dbReference type="Proteomes" id="UP000027222"/>
    </source>
</evidence>